<keyword evidence="13 16" id="KW-0717">Septation</keyword>
<keyword evidence="4 16" id="KW-0132">Cell division</keyword>
<reference evidence="19 20" key="1">
    <citation type="submission" date="2022-02" db="EMBL/GenBank/DDBJ databases">
        <title>Mesosutterella porci, a novel member of the family Sutterellaceae from pig feces.</title>
        <authorList>
            <person name="Wylensek D."/>
            <person name="Clavel T."/>
        </authorList>
    </citation>
    <scope>NUCLEOTIDE SEQUENCE [LARGE SCALE GENOMIC DNA]</scope>
    <source>
        <strain evidence="20">oilRF-744-wt-GAM-9</strain>
    </source>
</reference>
<dbReference type="InterPro" id="IPR012338">
    <property type="entry name" value="Beta-lactam/transpept-like"/>
</dbReference>
<dbReference type="Pfam" id="PF00905">
    <property type="entry name" value="Transpeptidase"/>
    <property type="match status" value="1"/>
</dbReference>
<evidence type="ECO:0000259" key="18">
    <source>
        <dbReference type="Pfam" id="PF03717"/>
    </source>
</evidence>
<dbReference type="Pfam" id="PF03717">
    <property type="entry name" value="PBP_dimer"/>
    <property type="match status" value="1"/>
</dbReference>
<evidence type="ECO:0000256" key="14">
    <source>
        <dbReference type="ARBA" id="ARBA00023306"/>
    </source>
</evidence>
<evidence type="ECO:0000256" key="1">
    <source>
        <dbReference type="ARBA" id="ARBA00004370"/>
    </source>
</evidence>
<dbReference type="InterPro" id="IPR037532">
    <property type="entry name" value="FtsI_transpept"/>
</dbReference>
<dbReference type="InterPro" id="IPR050515">
    <property type="entry name" value="Beta-lactam/transpept"/>
</dbReference>
<keyword evidence="10 16" id="KW-0573">Peptidoglycan synthesis</keyword>
<dbReference type="PANTHER" id="PTHR30627">
    <property type="entry name" value="PEPTIDOGLYCAN D,D-TRANSPEPTIDASE"/>
    <property type="match status" value="1"/>
</dbReference>
<keyword evidence="14 16" id="KW-0131">Cell cycle</keyword>
<dbReference type="Gene3D" id="3.90.1310.10">
    <property type="entry name" value="Penicillin-binding protein 2a (Domain 2)"/>
    <property type="match status" value="1"/>
</dbReference>
<dbReference type="EC" id="3.4.16.4" evidence="16"/>
<sequence length="631" mass="68563">MNEWLRKTARRLARRLIVRFKRWWRLEGVPIKGRRAAPGQDPLLAVQIQPVRSYIALGIISGALCVLVLRAFWLQGGISTDFLLRQGEVRFARTLSVPAPRGQILDRNGIVLASTMPARSVWVVPSEAAAATPEQIAKLGKLLDMKPSEIMAKIAVRRNKSFVYLHRQVDVSVANQVKECKIPGVHVSDEMRRQYPDGQVSAHVVGYTNLEEKGQEGIELARDTVLTGESGRRRVIRDRLGRVVEDAWLREPVSGKDIELSIDSRIQYLTFDALSKSVAAHKAKAGAAIVADVRTGEILALANIPTYDPNERRTVTFERMRNRALTDVFEPGSTMKPFAVAKGLDMGAVTPDTIIDTSPGRFTIGNRTISDTHNYGRISVRQVIAKSSNIGTTKISFKVNREVMYKMYRDLGFGTAPDVGFPGAAAGILRNGKNWQPIEQATISYGHGVAVSLVQLVRAYTAFARNGDVIPLTLFKTGRAAEGVQVYKPKTAHQMRGMMMGVLESGGTATRARVPGYSVAGKTGTAYKIQNGQYVHRYVSDFIGIVPASNPRVIIAVMVDDPTEGGHVGGVVAAPVFAQIAEGVLTTLHVAPDQPDTLQGVVFAKNADSGRGVALAGGRRPRQGGAAPSAH</sequence>
<keyword evidence="6 16" id="KW-0645">Protease</keyword>
<keyword evidence="11 16" id="KW-1133">Transmembrane helix</keyword>
<dbReference type="InterPro" id="IPR005311">
    <property type="entry name" value="PBP_dimer"/>
</dbReference>
<evidence type="ECO:0000256" key="4">
    <source>
        <dbReference type="ARBA" id="ARBA00022618"/>
    </source>
</evidence>
<dbReference type="Gene3D" id="3.40.710.10">
    <property type="entry name" value="DD-peptidase/beta-lactamase superfamily"/>
    <property type="match status" value="1"/>
</dbReference>
<keyword evidence="5 16" id="KW-0121">Carboxypeptidase</keyword>
<evidence type="ECO:0000256" key="15">
    <source>
        <dbReference type="ARBA" id="ARBA00023316"/>
    </source>
</evidence>
<feature type="transmembrane region" description="Helical" evidence="16">
    <location>
        <begin position="54"/>
        <end position="73"/>
    </location>
</feature>
<evidence type="ECO:0000256" key="3">
    <source>
        <dbReference type="ARBA" id="ARBA00022519"/>
    </source>
</evidence>
<evidence type="ECO:0000256" key="8">
    <source>
        <dbReference type="ARBA" id="ARBA00022801"/>
    </source>
</evidence>
<dbReference type="Proteomes" id="UP001297600">
    <property type="component" value="Unassembled WGS sequence"/>
</dbReference>
<feature type="active site" description="Acyl-ester intermediate" evidence="16">
    <location>
        <position position="333"/>
    </location>
</feature>
<evidence type="ECO:0000259" key="17">
    <source>
        <dbReference type="Pfam" id="PF00905"/>
    </source>
</evidence>
<comment type="function">
    <text evidence="16">Catalyzes cross-linking of the peptidoglycan cell wall at the division septum.</text>
</comment>
<evidence type="ECO:0000256" key="11">
    <source>
        <dbReference type="ARBA" id="ARBA00022989"/>
    </source>
</evidence>
<keyword evidence="12 16" id="KW-0472">Membrane</keyword>
<feature type="domain" description="Penicillin-binding protein transpeptidase" evidence="17">
    <location>
        <begin position="286"/>
        <end position="581"/>
    </location>
</feature>
<comment type="catalytic activity">
    <reaction evidence="16">
        <text>Preferential cleavage: (Ac)2-L-Lys-D-Ala-|-D-Ala. Also transpeptidation of peptidyl-alanyl moieties that are N-acyl substituents of D-alanine.</text>
        <dbReference type="EC" id="3.4.16.4"/>
    </reaction>
</comment>
<keyword evidence="8 16" id="KW-0378">Hydrolase</keyword>
<accession>A0ABS9MS91</accession>
<evidence type="ECO:0000313" key="20">
    <source>
        <dbReference type="Proteomes" id="UP001297600"/>
    </source>
</evidence>
<dbReference type="Gene3D" id="3.30.450.330">
    <property type="match status" value="1"/>
</dbReference>
<dbReference type="InterPro" id="IPR001460">
    <property type="entry name" value="PCN-bd_Tpept"/>
</dbReference>
<dbReference type="Gene3D" id="1.10.150.770">
    <property type="match status" value="1"/>
</dbReference>
<dbReference type="RefSeq" id="WP_237978985.1">
    <property type="nucleotide sequence ID" value="NZ_JAKNCT010000008.1"/>
</dbReference>
<evidence type="ECO:0000313" key="19">
    <source>
        <dbReference type="EMBL" id="MCG5031252.1"/>
    </source>
</evidence>
<evidence type="ECO:0000256" key="10">
    <source>
        <dbReference type="ARBA" id="ARBA00022984"/>
    </source>
</evidence>
<protein>
    <recommendedName>
        <fullName evidence="16">Peptidoglycan D,D-transpeptidase FtsI</fullName>
        <ecNumber evidence="16">3.4.16.4</ecNumber>
    </recommendedName>
    <alternativeName>
        <fullName evidence="16">Penicillin-binding protein 3</fullName>
        <shortName evidence="16">PBP-3</shortName>
    </alternativeName>
</protein>
<comment type="subcellular location">
    <subcellularLocation>
        <location evidence="16">Cell inner membrane</location>
        <topology evidence="16">Single-pass membrane protein</topology>
    </subcellularLocation>
    <subcellularLocation>
        <location evidence="1">Membrane</location>
    </subcellularLocation>
</comment>
<dbReference type="PANTHER" id="PTHR30627:SF1">
    <property type="entry name" value="PEPTIDOGLYCAN D,D-TRANSPEPTIDASE FTSI"/>
    <property type="match status" value="1"/>
</dbReference>
<comment type="similarity">
    <text evidence="16">Belongs to the transpeptidase family. FtsI subfamily.</text>
</comment>
<keyword evidence="20" id="KW-1185">Reference proteome</keyword>
<comment type="caution">
    <text evidence="19">The sequence shown here is derived from an EMBL/GenBank/DDBJ whole genome shotgun (WGS) entry which is preliminary data.</text>
</comment>
<organism evidence="19 20">
    <name type="scientific">Mesosutterella porci</name>
    <dbReference type="NCBI Taxonomy" id="2915351"/>
    <lineage>
        <taxon>Bacteria</taxon>
        <taxon>Pseudomonadati</taxon>
        <taxon>Pseudomonadota</taxon>
        <taxon>Betaproteobacteria</taxon>
        <taxon>Burkholderiales</taxon>
        <taxon>Sutterellaceae</taxon>
        <taxon>Mesosutterella</taxon>
    </lineage>
</organism>
<evidence type="ECO:0000256" key="7">
    <source>
        <dbReference type="ARBA" id="ARBA00022692"/>
    </source>
</evidence>
<comment type="pathway">
    <text evidence="16">Cell wall biogenesis; peptidoglycan biosynthesis.</text>
</comment>
<keyword evidence="2 16" id="KW-1003">Cell membrane</keyword>
<dbReference type="InterPro" id="IPR036138">
    <property type="entry name" value="PBP_dimer_sf"/>
</dbReference>
<evidence type="ECO:0000256" key="6">
    <source>
        <dbReference type="ARBA" id="ARBA00022670"/>
    </source>
</evidence>
<keyword evidence="9 16" id="KW-0133">Cell shape</keyword>
<evidence type="ECO:0000256" key="12">
    <source>
        <dbReference type="ARBA" id="ARBA00023136"/>
    </source>
</evidence>
<dbReference type="HAMAP" id="MF_02080">
    <property type="entry name" value="FtsI_transpept"/>
    <property type="match status" value="1"/>
</dbReference>
<evidence type="ECO:0000256" key="5">
    <source>
        <dbReference type="ARBA" id="ARBA00022645"/>
    </source>
</evidence>
<keyword evidence="3 16" id="KW-0997">Cell inner membrane</keyword>
<dbReference type="SUPFAM" id="SSF56601">
    <property type="entry name" value="beta-lactamase/transpeptidase-like"/>
    <property type="match status" value="1"/>
</dbReference>
<feature type="domain" description="Penicillin-binding protein dimerisation" evidence="18">
    <location>
        <begin position="97"/>
        <end position="245"/>
    </location>
</feature>
<keyword evidence="15 16" id="KW-0961">Cell wall biogenesis/degradation</keyword>
<evidence type="ECO:0000256" key="13">
    <source>
        <dbReference type="ARBA" id="ARBA00023210"/>
    </source>
</evidence>
<evidence type="ECO:0000256" key="16">
    <source>
        <dbReference type="HAMAP-Rule" id="MF_02080"/>
    </source>
</evidence>
<dbReference type="SUPFAM" id="SSF56519">
    <property type="entry name" value="Penicillin binding protein dimerisation domain"/>
    <property type="match status" value="1"/>
</dbReference>
<keyword evidence="7 16" id="KW-0812">Transmembrane</keyword>
<name>A0ABS9MS91_9BURK</name>
<evidence type="ECO:0000256" key="2">
    <source>
        <dbReference type="ARBA" id="ARBA00022475"/>
    </source>
</evidence>
<evidence type="ECO:0000256" key="9">
    <source>
        <dbReference type="ARBA" id="ARBA00022960"/>
    </source>
</evidence>
<gene>
    <name evidence="16" type="primary">ftsI</name>
    <name evidence="19" type="ORF">MAF45_07340</name>
</gene>
<dbReference type="EMBL" id="JAKNCT010000008">
    <property type="protein sequence ID" value="MCG5031252.1"/>
    <property type="molecule type" value="Genomic_DNA"/>
</dbReference>
<proteinExistence type="inferred from homology"/>